<dbReference type="PRINTS" id="PR00111">
    <property type="entry name" value="ABHYDROLASE"/>
</dbReference>
<dbReference type="SUPFAM" id="SSF53474">
    <property type="entry name" value="alpha/beta-Hydrolases"/>
    <property type="match status" value="1"/>
</dbReference>
<proteinExistence type="predicted"/>
<dbReference type="InterPro" id="IPR000073">
    <property type="entry name" value="AB_hydrolase_1"/>
</dbReference>
<reference evidence="2 3" key="1">
    <citation type="submission" date="2016-10" db="EMBL/GenBank/DDBJ databases">
        <authorList>
            <person name="de Groot N.N."/>
        </authorList>
    </citation>
    <scope>NUCLEOTIDE SEQUENCE [LARGE SCALE GENOMIC DNA]</scope>
    <source>
        <strain evidence="2 3">JCM 19513</strain>
    </source>
</reference>
<dbReference type="InterPro" id="IPR050266">
    <property type="entry name" value="AB_hydrolase_sf"/>
</dbReference>
<sequence length="411" mass="45433">MLDYALDFTPQRLSETPHCLRVGPWQVNYQAFARHANDQRAPVLLLGGAFQSFRSFASEIETLLAEHPVLLIDLPSQGCNEQQAPELSLEGLADLLNDSLAALGVAQVKAVGLSYGSALAALFAVRHPTRCERLLLAGVTQFGRDGSRRLLEQALTLLQQGQQDAFAHGAMAGLINHLALEHTQVSAGFRKALYRQIVRMDDAAQLRYQQNSQRLLNFQGFSAYPQCPTLVFTGEFDHFTQPWENAAFAAQCPQAEAYLIRNADHLAQFEQRDACLSLYSPFLHGQTVTANAPHTERIDLQDLDTLERRQQPHLSANLNVQLSHPELGSLSAHLSQLSYFGGLLSVTLPDDAPLLDWHLHCNALGEQAIALVRNQGRCATFVCTHLDADADQRLQDYLQQHLSTQALKASA</sequence>
<evidence type="ECO:0000259" key="1">
    <source>
        <dbReference type="Pfam" id="PF00561"/>
    </source>
</evidence>
<dbReference type="EMBL" id="FOAS01000004">
    <property type="protein sequence ID" value="SEK69993.1"/>
    <property type="molecule type" value="Genomic_DNA"/>
</dbReference>
<name>A0A1H7J5E4_9GAMM</name>
<feature type="domain" description="AB hydrolase-1" evidence="1">
    <location>
        <begin position="42"/>
        <end position="270"/>
    </location>
</feature>
<organism evidence="2 3">
    <name type="scientific">Atopomonas hussainii</name>
    <dbReference type="NCBI Taxonomy" id="1429083"/>
    <lineage>
        <taxon>Bacteria</taxon>
        <taxon>Pseudomonadati</taxon>
        <taxon>Pseudomonadota</taxon>
        <taxon>Gammaproteobacteria</taxon>
        <taxon>Pseudomonadales</taxon>
        <taxon>Pseudomonadaceae</taxon>
        <taxon>Atopomonas</taxon>
    </lineage>
</organism>
<dbReference type="InterPro" id="IPR029058">
    <property type="entry name" value="AB_hydrolase_fold"/>
</dbReference>
<evidence type="ECO:0000313" key="2">
    <source>
        <dbReference type="EMBL" id="SEK69993.1"/>
    </source>
</evidence>
<dbReference type="STRING" id="1429083.GCA_001885685_00658"/>
<dbReference type="AlphaFoldDB" id="A0A1H7J5E4"/>
<dbReference type="Proteomes" id="UP000185766">
    <property type="component" value="Unassembled WGS sequence"/>
</dbReference>
<protein>
    <submittedName>
        <fullName evidence="2">Pimeloyl-ACP methyl ester carboxylesterase</fullName>
    </submittedName>
</protein>
<dbReference type="PANTHER" id="PTHR43798">
    <property type="entry name" value="MONOACYLGLYCEROL LIPASE"/>
    <property type="match status" value="1"/>
</dbReference>
<dbReference type="Pfam" id="PF00561">
    <property type="entry name" value="Abhydrolase_1"/>
    <property type="match status" value="1"/>
</dbReference>
<accession>A0A1H7J5E4</accession>
<keyword evidence="3" id="KW-1185">Reference proteome</keyword>
<dbReference type="Gene3D" id="3.40.50.1820">
    <property type="entry name" value="alpha/beta hydrolase"/>
    <property type="match status" value="1"/>
</dbReference>
<gene>
    <name evidence="2" type="ORF">SAMN05216214_104176</name>
</gene>
<evidence type="ECO:0000313" key="3">
    <source>
        <dbReference type="Proteomes" id="UP000185766"/>
    </source>
</evidence>